<dbReference type="EMBL" id="JBHSOW010000015">
    <property type="protein sequence ID" value="MFC5648120.1"/>
    <property type="molecule type" value="Genomic_DNA"/>
</dbReference>
<comment type="similarity">
    <text evidence="2 4">Belongs to the pseudouridine synthase RluA family.</text>
</comment>
<evidence type="ECO:0000313" key="7">
    <source>
        <dbReference type="Proteomes" id="UP001596047"/>
    </source>
</evidence>
<dbReference type="InterPro" id="IPR006225">
    <property type="entry name" value="PsdUridine_synth_RluC/D"/>
</dbReference>
<comment type="catalytic activity">
    <reaction evidence="1 4">
        <text>a uridine in RNA = a pseudouridine in RNA</text>
        <dbReference type="Rhea" id="RHEA:48348"/>
        <dbReference type="Rhea" id="RHEA-COMP:12068"/>
        <dbReference type="Rhea" id="RHEA-COMP:12069"/>
        <dbReference type="ChEBI" id="CHEBI:65314"/>
        <dbReference type="ChEBI" id="CHEBI:65315"/>
    </reaction>
</comment>
<evidence type="ECO:0000259" key="5">
    <source>
        <dbReference type="Pfam" id="PF00849"/>
    </source>
</evidence>
<evidence type="ECO:0000256" key="2">
    <source>
        <dbReference type="ARBA" id="ARBA00010876"/>
    </source>
</evidence>
<name>A0ABW0VQF0_9BACL</name>
<keyword evidence="7" id="KW-1185">Reference proteome</keyword>
<comment type="caution">
    <text evidence="6">The sequence shown here is derived from an EMBL/GenBank/DDBJ whole genome shotgun (WGS) entry which is preliminary data.</text>
</comment>
<protein>
    <recommendedName>
        <fullName evidence="4">Pseudouridine synthase</fullName>
        <ecNumber evidence="4">5.4.99.-</ecNumber>
    </recommendedName>
</protein>
<comment type="function">
    <text evidence="4">Responsible for synthesis of pseudouridine from uracil.</text>
</comment>
<gene>
    <name evidence="6" type="ORF">ACFPYJ_03125</name>
</gene>
<dbReference type="CDD" id="cd02869">
    <property type="entry name" value="PseudoU_synth_RluA_like"/>
    <property type="match status" value="1"/>
</dbReference>
<dbReference type="PANTHER" id="PTHR21600:SF44">
    <property type="entry name" value="RIBOSOMAL LARGE SUBUNIT PSEUDOURIDINE SYNTHASE D"/>
    <property type="match status" value="1"/>
</dbReference>
<reference evidence="7" key="1">
    <citation type="journal article" date="2019" name="Int. J. Syst. Evol. Microbiol.">
        <title>The Global Catalogue of Microorganisms (GCM) 10K type strain sequencing project: providing services to taxonomists for standard genome sequencing and annotation.</title>
        <authorList>
            <consortium name="The Broad Institute Genomics Platform"/>
            <consortium name="The Broad Institute Genome Sequencing Center for Infectious Disease"/>
            <person name="Wu L."/>
            <person name="Ma J."/>
        </authorList>
    </citation>
    <scope>NUCLEOTIDE SEQUENCE [LARGE SCALE GENOMIC DNA]</scope>
    <source>
        <strain evidence="7">CGMCC 1.3240</strain>
    </source>
</reference>
<organism evidence="6 7">
    <name type="scientific">Paenibacillus solisilvae</name>
    <dbReference type="NCBI Taxonomy" id="2486751"/>
    <lineage>
        <taxon>Bacteria</taxon>
        <taxon>Bacillati</taxon>
        <taxon>Bacillota</taxon>
        <taxon>Bacilli</taxon>
        <taxon>Bacillales</taxon>
        <taxon>Paenibacillaceae</taxon>
        <taxon>Paenibacillus</taxon>
    </lineage>
</organism>
<dbReference type="EC" id="5.4.99.-" evidence="4"/>
<dbReference type="PROSITE" id="PS50889">
    <property type="entry name" value="S4"/>
    <property type="match status" value="1"/>
</dbReference>
<dbReference type="Pfam" id="PF00849">
    <property type="entry name" value="PseudoU_synth_2"/>
    <property type="match status" value="1"/>
</dbReference>
<proteinExistence type="inferred from homology"/>
<dbReference type="SUPFAM" id="SSF55120">
    <property type="entry name" value="Pseudouridine synthase"/>
    <property type="match status" value="1"/>
</dbReference>
<dbReference type="CDD" id="cd00165">
    <property type="entry name" value="S4"/>
    <property type="match status" value="1"/>
</dbReference>
<dbReference type="InterPro" id="IPR020103">
    <property type="entry name" value="PsdUridine_synth_cat_dom_sf"/>
</dbReference>
<dbReference type="RefSeq" id="WP_379186580.1">
    <property type="nucleotide sequence ID" value="NZ_JBHSOW010000015.1"/>
</dbReference>
<dbReference type="InterPro" id="IPR006145">
    <property type="entry name" value="PsdUridine_synth_RsuA/RluA"/>
</dbReference>
<dbReference type="NCBIfam" id="TIGR00005">
    <property type="entry name" value="rluA_subfam"/>
    <property type="match status" value="1"/>
</dbReference>
<keyword evidence="4" id="KW-0413">Isomerase</keyword>
<evidence type="ECO:0000256" key="1">
    <source>
        <dbReference type="ARBA" id="ARBA00000073"/>
    </source>
</evidence>
<sequence>MSETLYYEPLTIQVTAEDDGRMVRKVLEQRLGVSRKLLSRVKVTEKGITVNGERVYTNDRLKEGDLLEVRMEQEQSNDILPQPLPLDIVYEDRDLLIVNKPPGIVVHPTHGHYTGTIANAAVYHWREQGEKVRFRPVHRLDEDTSGLVAIAKNPYIHQQLSEQLQAGEIEKRYWAYVYGAPTTASGTVDEPIDRDSEDPHVRVVRQDGYPSVTHYATEMTFGEGMAAKVSLKLETGRTHQIRVHMKHIGCPLIGDKLYGYAIAPSEDGSEQGTKEGGSAALEAAVSRQALHAAILSFTHPITRERLRFEAALPQDLQDLEAQLRKL</sequence>
<feature type="domain" description="Pseudouridine synthase RsuA/RluA-like" evidence="5">
    <location>
        <begin position="94"/>
        <end position="247"/>
    </location>
</feature>
<dbReference type="PANTHER" id="PTHR21600">
    <property type="entry name" value="MITOCHONDRIAL RNA PSEUDOURIDINE SYNTHASE"/>
    <property type="match status" value="1"/>
</dbReference>
<evidence type="ECO:0000256" key="3">
    <source>
        <dbReference type="PROSITE-ProRule" id="PRU00182"/>
    </source>
</evidence>
<accession>A0ABW0VQF0</accession>
<dbReference type="Proteomes" id="UP001596047">
    <property type="component" value="Unassembled WGS sequence"/>
</dbReference>
<dbReference type="InterPro" id="IPR050188">
    <property type="entry name" value="RluA_PseudoU_synthase"/>
</dbReference>
<evidence type="ECO:0000256" key="4">
    <source>
        <dbReference type="RuleBase" id="RU362028"/>
    </source>
</evidence>
<evidence type="ECO:0000313" key="6">
    <source>
        <dbReference type="EMBL" id="MFC5648120.1"/>
    </source>
</evidence>
<keyword evidence="3" id="KW-0694">RNA-binding</keyword>
<dbReference type="Gene3D" id="3.30.2350.10">
    <property type="entry name" value="Pseudouridine synthase"/>
    <property type="match status" value="1"/>
</dbReference>